<keyword evidence="3" id="KW-1185">Reference proteome</keyword>
<organism evidence="2 3">
    <name type="scientific">Rhamnusium bicolor</name>
    <dbReference type="NCBI Taxonomy" id="1586634"/>
    <lineage>
        <taxon>Eukaryota</taxon>
        <taxon>Metazoa</taxon>
        <taxon>Ecdysozoa</taxon>
        <taxon>Arthropoda</taxon>
        <taxon>Hexapoda</taxon>
        <taxon>Insecta</taxon>
        <taxon>Pterygota</taxon>
        <taxon>Neoptera</taxon>
        <taxon>Endopterygota</taxon>
        <taxon>Coleoptera</taxon>
        <taxon>Polyphaga</taxon>
        <taxon>Cucujiformia</taxon>
        <taxon>Chrysomeloidea</taxon>
        <taxon>Cerambycidae</taxon>
        <taxon>Lepturinae</taxon>
        <taxon>Rhagiini</taxon>
        <taxon>Rhamnusium</taxon>
    </lineage>
</organism>
<evidence type="ECO:0000313" key="3">
    <source>
        <dbReference type="Proteomes" id="UP001162156"/>
    </source>
</evidence>
<protein>
    <submittedName>
        <fullName evidence="2">Uncharacterized protein</fullName>
    </submittedName>
</protein>
<reference evidence="2" key="1">
    <citation type="journal article" date="2023" name="Insect Mol. Biol.">
        <title>Genome sequencing provides insights into the evolution of gene families encoding plant cell wall-degrading enzymes in longhorned beetles.</title>
        <authorList>
            <person name="Shin N.R."/>
            <person name="Okamura Y."/>
            <person name="Kirsch R."/>
            <person name="Pauchet Y."/>
        </authorList>
    </citation>
    <scope>NUCLEOTIDE SEQUENCE</scope>
    <source>
        <strain evidence="2">RBIC_L_NR</strain>
    </source>
</reference>
<dbReference type="AlphaFoldDB" id="A0AAV8XH18"/>
<gene>
    <name evidence="2" type="ORF">NQ314_011727</name>
</gene>
<evidence type="ECO:0000256" key="1">
    <source>
        <dbReference type="SAM" id="MobiDB-lite"/>
    </source>
</evidence>
<comment type="caution">
    <text evidence="2">The sequence shown here is derived from an EMBL/GenBank/DDBJ whole genome shotgun (WGS) entry which is preliminary data.</text>
</comment>
<accession>A0AAV8XH18</accession>
<dbReference type="Proteomes" id="UP001162156">
    <property type="component" value="Unassembled WGS sequence"/>
</dbReference>
<name>A0AAV8XH18_9CUCU</name>
<evidence type="ECO:0000313" key="2">
    <source>
        <dbReference type="EMBL" id="KAJ8937770.1"/>
    </source>
</evidence>
<feature type="compositionally biased region" description="Low complexity" evidence="1">
    <location>
        <begin position="13"/>
        <end position="30"/>
    </location>
</feature>
<feature type="region of interest" description="Disordered" evidence="1">
    <location>
        <begin position="1"/>
        <end position="73"/>
    </location>
</feature>
<proteinExistence type="predicted"/>
<feature type="compositionally biased region" description="Low complexity" evidence="1">
    <location>
        <begin position="40"/>
        <end position="50"/>
    </location>
</feature>
<sequence length="73" mass="7985">MSEEAPVEAGSMPEIALESPPLEPESIPIPVTASTESENIPITEPETAIIEEQKEPEEIKIEQPPPKKNHCAR</sequence>
<dbReference type="EMBL" id="JANEYF010003275">
    <property type="protein sequence ID" value="KAJ8937770.1"/>
    <property type="molecule type" value="Genomic_DNA"/>
</dbReference>
<feature type="compositionally biased region" description="Basic and acidic residues" evidence="1">
    <location>
        <begin position="51"/>
        <end position="61"/>
    </location>
</feature>